<evidence type="ECO:0000313" key="3">
    <source>
        <dbReference type="Proteomes" id="UP000257109"/>
    </source>
</evidence>
<sequence>MEYSLVVLGNKQYGLDYDETFAPLAKMTIVRILLTLVASQSWLLHQMDVKNAFLHGDLKEEVYIQLPYGMHMPSPNTICKLKCSLYELKQDPRLWFEKFCSTILGLSFTQSQYDPSLFLQRTPTGIVVLLVYVNDIMLAGLTNSIPVDTPLKVNYNKSLDISLTPQSMKQDSVSKHEVDFHSIQEAYDHRVIILPHVSISIQTTNNFTKSLTCQQHNFLLGKLMLIDLLTSI</sequence>
<gene>
    <name evidence="2" type="ORF">CR513_38741</name>
</gene>
<organism evidence="2 3">
    <name type="scientific">Mucuna pruriens</name>
    <name type="common">Velvet bean</name>
    <name type="synonym">Dolichos pruriens</name>
    <dbReference type="NCBI Taxonomy" id="157652"/>
    <lineage>
        <taxon>Eukaryota</taxon>
        <taxon>Viridiplantae</taxon>
        <taxon>Streptophyta</taxon>
        <taxon>Embryophyta</taxon>
        <taxon>Tracheophyta</taxon>
        <taxon>Spermatophyta</taxon>
        <taxon>Magnoliopsida</taxon>
        <taxon>eudicotyledons</taxon>
        <taxon>Gunneridae</taxon>
        <taxon>Pentapetalae</taxon>
        <taxon>rosids</taxon>
        <taxon>fabids</taxon>
        <taxon>Fabales</taxon>
        <taxon>Fabaceae</taxon>
        <taxon>Papilionoideae</taxon>
        <taxon>50 kb inversion clade</taxon>
        <taxon>NPAAA clade</taxon>
        <taxon>indigoferoid/millettioid clade</taxon>
        <taxon>Phaseoleae</taxon>
        <taxon>Mucuna</taxon>
    </lineage>
</organism>
<name>A0A371FQP7_MUCPR</name>
<dbReference type="Proteomes" id="UP000257109">
    <property type="component" value="Unassembled WGS sequence"/>
</dbReference>
<dbReference type="STRING" id="157652.A0A371FQP7"/>
<dbReference type="Pfam" id="PF07727">
    <property type="entry name" value="RVT_2"/>
    <property type="match status" value="1"/>
</dbReference>
<feature type="non-terminal residue" evidence="2">
    <location>
        <position position="1"/>
    </location>
</feature>
<comment type="caution">
    <text evidence="2">The sequence shown here is derived from an EMBL/GenBank/DDBJ whole genome shotgun (WGS) entry which is preliminary data.</text>
</comment>
<evidence type="ECO:0000313" key="2">
    <source>
        <dbReference type="EMBL" id="RDX80675.1"/>
    </source>
</evidence>
<accession>A0A371FQP7</accession>
<dbReference type="InterPro" id="IPR013103">
    <property type="entry name" value="RVT_2"/>
</dbReference>
<proteinExistence type="predicted"/>
<evidence type="ECO:0000259" key="1">
    <source>
        <dbReference type="Pfam" id="PF07727"/>
    </source>
</evidence>
<dbReference type="OrthoDB" id="2012657at2759"/>
<dbReference type="SUPFAM" id="SSF56672">
    <property type="entry name" value="DNA/RNA polymerases"/>
    <property type="match status" value="1"/>
</dbReference>
<dbReference type="AlphaFoldDB" id="A0A371FQP7"/>
<keyword evidence="3" id="KW-1185">Reference proteome</keyword>
<feature type="domain" description="Reverse transcriptase Ty1/copia-type" evidence="1">
    <location>
        <begin position="5"/>
        <end position="143"/>
    </location>
</feature>
<protein>
    <recommendedName>
        <fullName evidence="1">Reverse transcriptase Ty1/copia-type domain-containing protein</fullName>
    </recommendedName>
</protein>
<dbReference type="EMBL" id="QJKJ01008143">
    <property type="protein sequence ID" value="RDX80675.1"/>
    <property type="molecule type" value="Genomic_DNA"/>
</dbReference>
<dbReference type="InterPro" id="IPR043502">
    <property type="entry name" value="DNA/RNA_pol_sf"/>
</dbReference>
<reference evidence="2" key="1">
    <citation type="submission" date="2018-05" db="EMBL/GenBank/DDBJ databases">
        <title>Draft genome of Mucuna pruriens seed.</title>
        <authorList>
            <person name="Nnadi N.E."/>
            <person name="Vos R."/>
            <person name="Hasami M.H."/>
            <person name="Devisetty U.K."/>
            <person name="Aguiy J.C."/>
        </authorList>
    </citation>
    <scope>NUCLEOTIDE SEQUENCE [LARGE SCALE GENOMIC DNA]</scope>
    <source>
        <strain evidence="2">JCA_2017</strain>
    </source>
</reference>